<dbReference type="Gene3D" id="3.90.20.20">
    <property type="match status" value="1"/>
</dbReference>
<evidence type="ECO:0000313" key="15">
    <source>
        <dbReference type="EMBL" id="TGG92048.1"/>
    </source>
</evidence>
<dbReference type="FunFam" id="2.30.22.10:FF:000001">
    <property type="entry name" value="Protein GrpE"/>
    <property type="match status" value="1"/>
</dbReference>
<comment type="function">
    <text evidence="7 10 11">Participates actively in the response to hyperosmotic and heat shock by preventing the aggregation of stress-denatured proteins, in association with DnaK and GrpE. It is the nucleotide exchange factor for DnaK and may function as a thermosensor. Unfolded proteins bind initially to DnaJ; upon interaction with the DnaJ-bound protein, DnaK hydrolyzes its bound ATP, resulting in the formation of a stable complex. GrpE releases ADP from DnaK; ATP binding to DnaK triggers the release of the substrate protein, thus completing the reaction cycle. Several rounds of ATP-dependent interactions between DnaJ, DnaK and GrpE are required for fully efficient folding.</text>
</comment>
<dbReference type="PANTHER" id="PTHR21237:SF23">
    <property type="entry name" value="GRPE PROTEIN HOMOLOG, MITOCHONDRIAL"/>
    <property type="match status" value="1"/>
</dbReference>
<dbReference type="HAMAP" id="MF_01151">
    <property type="entry name" value="GrpE"/>
    <property type="match status" value="1"/>
</dbReference>
<evidence type="ECO:0000256" key="5">
    <source>
        <dbReference type="ARBA" id="ARBA00023016"/>
    </source>
</evidence>
<dbReference type="RefSeq" id="WP_135483977.1">
    <property type="nucleotide sequence ID" value="NZ_SRMF01000006.1"/>
</dbReference>
<proteinExistence type="inferred from homology"/>
<dbReference type="OrthoDB" id="9812586at2"/>
<dbReference type="PROSITE" id="PS01071">
    <property type="entry name" value="GRPE"/>
    <property type="match status" value="1"/>
</dbReference>
<dbReference type="SUPFAM" id="SSF51064">
    <property type="entry name" value="Head domain of nucleotide exchange factor GrpE"/>
    <property type="match status" value="1"/>
</dbReference>
<evidence type="ECO:0000256" key="8">
    <source>
        <dbReference type="ARBA" id="ARBA00072274"/>
    </source>
</evidence>
<dbReference type="CDD" id="cd00446">
    <property type="entry name" value="GrpE"/>
    <property type="match status" value="1"/>
</dbReference>
<organism evidence="15 16">
    <name type="scientific">Natronospirillum operosum</name>
    <dbReference type="NCBI Taxonomy" id="2759953"/>
    <lineage>
        <taxon>Bacteria</taxon>
        <taxon>Pseudomonadati</taxon>
        <taxon>Pseudomonadota</taxon>
        <taxon>Gammaproteobacteria</taxon>
        <taxon>Oceanospirillales</taxon>
        <taxon>Natronospirillaceae</taxon>
        <taxon>Natronospirillum</taxon>
    </lineage>
</organism>
<keyword evidence="16" id="KW-1185">Reference proteome</keyword>
<evidence type="ECO:0000256" key="14">
    <source>
        <dbReference type="SAM" id="MobiDB-lite"/>
    </source>
</evidence>
<evidence type="ECO:0000256" key="10">
    <source>
        <dbReference type="HAMAP-Rule" id="MF_01151"/>
    </source>
</evidence>
<dbReference type="AlphaFoldDB" id="A0A4Z0WDP4"/>
<keyword evidence="6 10" id="KW-0143">Chaperone</keyword>
<dbReference type="NCBIfam" id="NF010738">
    <property type="entry name" value="PRK14140.1"/>
    <property type="match status" value="1"/>
</dbReference>
<accession>A0A4Z0WDP4</accession>
<gene>
    <name evidence="10 15" type="primary">grpE</name>
    <name evidence="15" type="ORF">E4656_14300</name>
</gene>
<dbReference type="SUPFAM" id="SSF58014">
    <property type="entry name" value="Coiled-coil domain of nucleotide exchange factor GrpE"/>
    <property type="match status" value="1"/>
</dbReference>
<comment type="subunit">
    <text evidence="3 10">Homodimer.</text>
</comment>
<dbReference type="GO" id="GO:0042803">
    <property type="term" value="F:protein homodimerization activity"/>
    <property type="evidence" value="ECO:0007669"/>
    <property type="project" value="InterPro"/>
</dbReference>
<evidence type="ECO:0000256" key="6">
    <source>
        <dbReference type="ARBA" id="ARBA00023186"/>
    </source>
</evidence>
<dbReference type="NCBIfam" id="NF010737">
    <property type="entry name" value="PRK14139.1"/>
    <property type="match status" value="1"/>
</dbReference>
<dbReference type="GO" id="GO:0005829">
    <property type="term" value="C:cytosol"/>
    <property type="evidence" value="ECO:0007669"/>
    <property type="project" value="TreeGrafter"/>
</dbReference>
<evidence type="ECO:0000313" key="16">
    <source>
        <dbReference type="Proteomes" id="UP000297475"/>
    </source>
</evidence>
<protein>
    <recommendedName>
        <fullName evidence="8 10">Protein GrpE</fullName>
    </recommendedName>
    <alternativeName>
        <fullName evidence="9 10">HSP-70 cofactor</fullName>
    </alternativeName>
</protein>
<evidence type="ECO:0000256" key="13">
    <source>
        <dbReference type="SAM" id="Coils"/>
    </source>
</evidence>
<evidence type="ECO:0000256" key="7">
    <source>
        <dbReference type="ARBA" id="ARBA00053401"/>
    </source>
</evidence>
<keyword evidence="4 10" id="KW-0963">Cytoplasm</keyword>
<dbReference type="GO" id="GO:0051082">
    <property type="term" value="F:unfolded protein binding"/>
    <property type="evidence" value="ECO:0007669"/>
    <property type="project" value="TreeGrafter"/>
</dbReference>
<evidence type="ECO:0000256" key="2">
    <source>
        <dbReference type="ARBA" id="ARBA00009054"/>
    </source>
</evidence>
<comment type="caution">
    <text evidence="15">The sequence shown here is derived from an EMBL/GenBank/DDBJ whole genome shotgun (WGS) entry which is preliminary data.</text>
</comment>
<comment type="similarity">
    <text evidence="2 10 12">Belongs to the GrpE family.</text>
</comment>
<feature type="compositionally biased region" description="Low complexity" evidence="14">
    <location>
        <begin position="17"/>
        <end position="31"/>
    </location>
</feature>
<feature type="region of interest" description="Disordered" evidence="14">
    <location>
        <begin position="1"/>
        <end position="52"/>
    </location>
</feature>
<keyword evidence="13" id="KW-0175">Coiled coil</keyword>
<dbReference type="GO" id="GO:0006457">
    <property type="term" value="P:protein folding"/>
    <property type="evidence" value="ECO:0007669"/>
    <property type="project" value="InterPro"/>
</dbReference>
<sequence>MSADQSRQTEEQTNDSAQAPEEAAEAPQAAETPDTEGSPEPEAETTSEDVSLEELVAELQASREEVDRLKEALLRSEAEAQNIRRRAEKDVEAAHKYGQEKLIKELLPVKDNLERALEAGTGVEDAAVRAILEGIELTDKSFADTLSKIEVEAIDPSGQPFNPQEHQAMSMVENEEVPANTVIAVIQKGYRLHGRVVRPAMVMVSKGGADAKPNIDETA</sequence>
<dbReference type="InterPro" id="IPR000740">
    <property type="entry name" value="GrpE"/>
</dbReference>
<feature type="coiled-coil region" evidence="13">
    <location>
        <begin position="52"/>
        <end position="90"/>
    </location>
</feature>
<dbReference type="PRINTS" id="PR00773">
    <property type="entry name" value="GRPEPROTEIN"/>
</dbReference>
<evidence type="ECO:0000256" key="4">
    <source>
        <dbReference type="ARBA" id="ARBA00022490"/>
    </source>
</evidence>
<feature type="compositionally biased region" description="Acidic residues" evidence="14">
    <location>
        <begin position="33"/>
        <end position="52"/>
    </location>
</feature>
<dbReference type="EMBL" id="SRMF01000006">
    <property type="protein sequence ID" value="TGG92048.1"/>
    <property type="molecule type" value="Genomic_DNA"/>
</dbReference>
<evidence type="ECO:0000256" key="12">
    <source>
        <dbReference type="RuleBase" id="RU004478"/>
    </source>
</evidence>
<evidence type="ECO:0000256" key="11">
    <source>
        <dbReference type="RuleBase" id="RU000639"/>
    </source>
</evidence>
<reference evidence="15 16" key="1">
    <citation type="submission" date="2019-04" db="EMBL/GenBank/DDBJ databases">
        <title>Natronospirillum operosus gen. nov., sp. nov., a haloalkaliphilic satellite isolated from decaying biomass of laboratory culture of cyanobacterium Geitlerinema sp. and proposal of Natronospirillaceae fam. nov. and Saccharospirillaceae fam. nov.</title>
        <authorList>
            <person name="Kevbrin V."/>
            <person name="Boltyanskaya Y."/>
            <person name="Koziaeva V."/>
            <person name="Grouzdev D.S."/>
            <person name="Park M."/>
            <person name="Cho J."/>
        </authorList>
    </citation>
    <scope>NUCLEOTIDE SEQUENCE [LARGE SCALE GENOMIC DNA]</scope>
    <source>
        <strain evidence="15 16">G-116</strain>
    </source>
</reference>
<dbReference type="Proteomes" id="UP000297475">
    <property type="component" value="Unassembled WGS sequence"/>
</dbReference>
<dbReference type="InterPro" id="IPR009012">
    <property type="entry name" value="GrpE_head"/>
</dbReference>
<name>A0A4Z0WDP4_9GAMM</name>
<keyword evidence="5 10" id="KW-0346">Stress response</keyword>
<dbReference type="GO" id="GO:0000774">
    <property type="term" value="F:adenyl-nucleotide exchange factor activity"/>
    <property type="evidence" value="ECO:0007669"/>
    <property type="project" value="InterPro"/>
</dbReference>
<evidence type="ECO:0000256" key="3">
    <source>
        <dbReference type="ARBA" id="ARBA00011738"/>
    </source>
</evidence>
<dbReference type="InterPro" id="IPR013805">
    <property type="entry name" value="GrpE_CC"/>
</dbReference>
<comment type="subcellular location">
    <subcellularLocation>
        <location evidence="1 10">Cytoplasm</location>
    </subcellularLocation>
</comment>
<dbReference type="PANTHER" id="PTHR21237">
    <property type="entry name" value="GRPE PROTEIN"/>
    <property type="match status" value="1"/>
</dbReference>
<dbReference type="NCBIfam" id="NF010748">
    <property type="entry name" value="PRK14150.1"/>
    <property type="match status" value="1"/>
</dbReference>
<dbReference type="Gene3D" id="2.30.22.10">
    <property type="entry name" value="Head domain of nucleotide exchange factor GrpE"/>
    <property type="match status" value="1"/>
</dbReference>
<evidence type="ECO:0000256" key="9">
    <source>
        <dbReference type="ARBA" id="ARBA00076414"/>
    </source>
</evidence>
<dbReference type="GO" id="GO:0051087">
    <property type="term" value="F:protein-folding chaperone binding"/>
    <property type="evidence" value="ECO:0007669"/>
    <property type="project" value="InterPro"/>
</dbReference>
<dbReference type="Pfam" id="PF01025">
    <property type="entry name" value="GrpE"/>
    <property type="match status" value="1"/>
</dbReference>
<evidence type="ECO:0000256" key="1">
    <source>
        <dbReference type="ARBA" id="ARBA00004496"/>
    </source>
</evidence>